<dbReference type="RefSeq" id="WP_343771799.1">
    <property type="nucleotide sequence ID" value="NZ_BAAADV010000001.1"/>
</dbReference>
<keyword evidence="2" id="KW-0812">Transmembrane</keyword>
<evidence type="ECO:0000313" key="3">
    <source>
        <dbReference type="EMBL" id="GAA0660439.1"/>
    </source>
</evidence>
<feature type="compositionally biased region" description="Basic and acidic residues" evidence="1">
    <location>
        <begin position="104"/>
        <end position="116"/>
    </location>
</feature>
<keyword evidence="4" id="KW-1185">Reference proteome</keyword>
<feature type="transmembrane region" description="Helical" evidence="2">
    <location>
        <begin position="12"/>
        <end position="35"/>
    </location>
</feature>
<dbReference type="EMBL" id="BAAADV010000001">
    <property type="protein sequence ID" value="GAA0660439.1"/>
    <property type="molecule type" value="Genomic_DNA"/>
</dbReference>
<dbReference type="Proteomes" id="UP001500420">
    <property type="component" value="Unassembled WGS sequence"/>
</dbReference>
<keyword evidence="2" id="KW-0472">Membrane</keyword>
<sequence length="116" mass="11970">MTKPEFDVGSHLLPGLVAVALFAVMATVFLTAGFADPAGFGDASVMEAIGFALLNVDVADGVPVEGFLVAFILIAVALDAALDGAIMLARREEDDDLTSALKTDGGDDRTGRGEDR</sequence>
<proteinExistence type="predicted"/>
<name>A0AAV3T4J0_9EURY</name>
<feature type="region of interest" description="Disordered" evidence="1">
    <location>
        <begin position="95"/>
        <end position="116"/>
    </location>
</feature>
<evidence type="ECO:0000313" key="4">
    <source>
        <dbReference type="Proteomes" id="UP001500420"/>
    </source>
</evidence>
<evidence type="ECO:0000256" key="2">
    <source>
        <dbReference type="SAM" id="Phobius"/>
    </source>
</evidence>
<accession>A0AAV3T4J0</accession>
<organism evidence="3 4">
    <name type="scientific">Natronoarchaeum mannanilyticum</name>
    <dbReference type="NCBI Taxonomy" id="926360"/>
    <lineage>
        <taxon>Archaea</taxon>
        <taxon>Methanobacteriati</taxon>
        <taxon>Methanobacteriota</taxon>
        <taxon>Stenosarchaea group</taxon>
        <taxon>Halobacteria</taxon>
        <taxon>Halobacteriales</taxon>
        <taxon>Natronoarchaeaceae</taxon>
    </lineage>
</organism>
<protein>
    <submittedName>
        <fullName evidence="3">NADH-quinone oxidoreductase subunit J</fullName>
    </submittedName>
</protein>
<feature type="transmembrane region" description="Helical" evidence="2">
    <location>
        <begin position="67"/>
        <end position="89"/>
    </location>
</feature>
<gene>
    <name evidence="3" type="ORF">GCM10009020_00510</name>
</gene>
<evidence type="ECO:0000256" key="1">
    <source>
        <dbReference type="SAM" id="MobiDB-lite"/>
    </source>
</evidence>
<reference evidence="3 4" key="1">
    <citation type="journal article" date="2019" name="Int. J. Syst. Evol. Microbiol.">
        <title>The Global Catalogue of Microorganisms (GCM) 10K type strain sequencing project: providing services to taxonomists for standard genome sequencing and annotation.</title>
        <authorList>
            <consortium name="The Broad Institute Genomics Platform"/>
            <consortium name="The Broad Institute Genome Sequencing Center for Infectious Disease"/>
            <person name="Wu L."/>
            <person name="Ma J."/>
        </authorList>
    </citation>
    <scope>NUCLEOTIDE SEQUENCE [LARGE SCALE GENOMIC DNA]</scope>
    <source>
        <strain evidence="3 4">JCM 16328</strain>
    </source>
</reference>
<comment type="caution">
    <text evidence="3">The sequence shown here is derived from an EMBL/GenBank/DDBJ whole genome shotgun (WGS) entry which is preliminary data.</text>
</comment>
<keyword evidence="2" id="KW-1133">Transmembrane helix</keyword>
<dbReference type="AlphaFoldDB" id="A0AAV3T4J0"/>